<dbReference type="GO" id="GO:0005829">
    <property type="term" value="C:cytosol"/>
    <property type="evidence" value="ECO:0007669"/>
    <property type="project" value="TreeGrafter"/>
</dbReference>
<dbReference type="AlphaFoldDB" id="A0A1F5VP57"/>
<dbReference type="InterPro" id="IPR012337">
    <property type="entry name" value="RNaseH-like_sf"/>
</dbReference>
<protein>
    <recommendedName>
        <fullName evidence="5">Putative pre-16S rRNA nuclease</fullName>
        <ecNumber evidence="5">3.1.-.-</ecNumber>
    </recommendedName>
</protein>
<dbReference type="Gene3D" id="3.30.420.140">
    <property type="entry name" value="YqgF/RNase H-like domain"/>
    <property type="match status" value="1"/>
</dbReference>
<dbReference type="SMART" id="SM00732">
    <property type="entry name" value="YqgFc"/>
    <property type="match status" value="1"/>
</dbReference>
<keyword evidence="2 5" id="KW-0690">Ribosome biogenesis</keyword>
<feature type="domain" description="YqgF/RNase H-like" evidence="6">
    <location>
        <begin position="1"/>
        <end position="101"/>
    </location>
</feature>
<evidence type="ECO:0000256" key="3">
    <source>
        <dbReference type="ARBA" id="ARBA00022722"/>
    </source>
</evidence>
<organism evidence="7 8">
    <name type="scientific">Candidatus Fischerbacteria bacterium RBG_13_37_8</name>
    <dbReference type="NCBI Taxonomy" id="1817863"/>
    <lineage>
        <taxon>Bacteria</taxon>
        <taxon>Candidatus Fischeribacteriota</taxon>
    </lineage>
</organism>
<evidence type="ECO:0000313" key="7">
    <source>
        <dbReference type="EMBL" id="OGF65214.1"/>
    </source>
</evidence>
<name>A0A1F5VP57_9BACT</name>
<dbReference type="SUPFAM" id="SSF53098">
    <property type="entry name" value="Ribonuclease H-like"/>
    <property type="match status" value="1"/>
</dbReference>
<evidence type="ECO:0000256" key="1">
    <source>
        <dbReference type="ARBA" id="ARBA00022490"/>
    </source>
</evidence>
<evidence type="ECO:0000259" key="6">
    <source>
        <dbReference type="SMART" id="SM00732"/>
    </source>
</evidence>
<dbReference type="STRING" id="1817863.A2Y62_17810"/>
<evidence type="ECO:0000256" key="4">
    <source>
        <dbReference type="ARBA" id="ARBA00022801"/>
    </source>
</evidence>
<sequence>MKIMALDVGSNRIGVALADDDIRVAVPLQVLEKKDGDNIIQQVIQLIHQHRAEKLIVGFPKKLNGEIGNQAEKVIAFVDELKNNLAIEIVLWDERFTTVEATKRLRGLYKSKRIKQIVDASAAALILQSYIDCVNAGCNDE</sequence>
<dbReference type="PANTHER" id="PTHR33317:SF4">
    <property type="entry name" value="POLYNUCLEOTIDYL TRANSFERASE, RIBONUCLEASE H-LIKE SUPERFAMILY PROTEIN"/>
    <property type="match status" value="1"/>
</dbReference>
<evidence type="ECO:0000256" key="5">
    <source>
        <dbReference type="HAMAP-Rule" id="MF_00651"/>
    </source>
</evidence>
<dbReference type="HAMAP" id="MF_00651">
    <property type="entry name" value="Nuclease_YqgF"/>
    <property type="match status" value="1"/>
</dbReference>
<dbReference type="InterPro" id="IPR037027">
    <property type="entry name" value="YqgF/RNaseH-like_dom_sf"/>
</dbReference>
<proteinExistence type="inferred from homology"/>
<keyword evidence="3 5" id="KW-0540">Nuclease</keyword>
<dbReference type="CDD" id="cd16964">
    <property type="entry name" value="YqgF"/>
    <property type="match status" value="1"/>
</dbReference>
<reference evidence="7 8" key="1">
    <citation type="journal article" date="2016" name="Nat. Commun.">
        <title>Thousands of microbial genomes shed light on interconnected biogeochemical processes in an aquifer system.</title>
        <authorList>
            <person name="Anantharaman K."/>
            <person name="Brown C.T."/>
            <person name="Hug L.A."/>
            <person name="Sharon I."/>
            <person name="Castelle C.J."/>
            <person name="Probst A.J."/>
            <person name="Thomas B.C."/>
            <person name="Singh A."/>
            <person name="Wilkins M.J."/>
            <person name="Karaoz U."/>
            <person name="Brodie E.L."/>
            <person name="Williams K.H."/>
            <person name="Hubbard S.S."/>
            <person name="Banfield J.F."/>
        </authorList>
    </citation>
    <scope>NUCLEOTIDE SEQUENCE [LARGE SCALE GENOMIC DNA]</scope>
</reference>
<dbReference type="InterPro" id="IPR006641">
    <property type="entry name" value="YqgF/RNaseH-like_dom"/>
</dbReference>
<comment type="function">
    <text evidence="5">Could be a nuclease involved in processing of the 5'-end of pre-16S rRNA.</text>
</comment>
<evidence type="ECO:0000313" key="8">
    <source>
        <dbReference type="Proteomes" id="UP000178943"/>
    </source>
</evidence>
<keyword evidence="4 5" id="KW-0378">Hydrolase</keyword>
<dbReference type="NCBIfam" id="TIGR00250">
    <property type="entry name" value="RNAse_H_YqgF"/>
    <property type="match status" value="1"/>
</dbReference>
<dbReference type="Proteomes" id="UP000178943">
    <property type="component" value="Unassembled WGS sequence"/>
</dbReference>
<comment type="caution">
    <text evidence="7">The sequence shown here is derived from an EMBL/GenBank/DDBJ whole genome shotgun (WGS) entry which is preliminary data.</text>
</comment>
<dbReference type="EMBL" id="MFGW01000114">
    <property type="protein sequence ID" value="OGF65214.1"/>
    <property type="molecule type" value="Genomic_DNA"/>
</dbReference>
<dbReference type="PANTHER" id="PTHR33317">
    <property type="entry name" value="POLYNUCLEOTIDYL TRANSFERASE, RIBONUCLEASE H-LIKE SUPERFAMILY PROTEIN"/>
    <property type="match status" value="1"/>
</dbReference>
<dbReference type="GO" id="GO:0016788">
    <property type="term" value="F:hydrolase activity, acting on ester bonds"/>
    <property type="evidence" value="ECO:0007669"/>
    <property type="project" value="UniProtKB-UniRule"/>
</dbReference>
<comment type="similarity">
    <text evidence="5">Belongs to the YqgF HJR family.</text>
</comment>
<comment type="subcellular location">
    <subcellularLocation>
        <location evidence="5">Cytoplasm</location>
    </subcellularLocation>
</comment>
<evidence type="ECO:0000256" key="2">
    <source>
        <dbReference type="ARBA" id="ARBA00022517"/>
    </source>
</evidence>
<accession>A0A1F5VP57</accession>
<keyword evidence="1 5" id="KW-0963">Cytoplasm</keyword>
<gene>
    <name evidence="7" type="ORF">A2Y62_17810</name>
</gene>
<dbReference type="GO" id="GO:0004518">
    <property type="term" value="F:nuclease activity"/>
    <property type="evidence" value="ECO:0007669"/>
    <property type="project" value="UniProtKB-KW"/>
</dbReference>
<dbReference type="GO" id="GO:0000967">
    <property type="term" value="P:rRNA 5'-end processing"/>
    <property type="evidence" value="ECO:0007669"/>
    <property type="project" value="UniProtKB-UniRule"/>
</dbReference>
<dbReference type="EC" id="3.1.-.-" evidence="5"/>
<dbReference type="Pfam" id="PF03652">
    <property type="entry name" value="RuvX"/>
    <property type="match status" value="1"/>
</dbReference>
<dbReference type="InterPro" id="IPR005227">
    <property type="entry name" value="YqgF"/>
</dbReference>